<dbReference type="Proteomes" id="UP000253958">
    <property type="component" value="Chromosome"/>
</dbReference>
<accession>A0A6N3JYD2</accession>
<reference evidence="2 3" key="2">
    <citation type="submission" date="2018-08" db="EMBL/GenBank/DDBJ databases">
        <title>Streptomyces kandeliansis sp. nov., an endophytic bacterium isolated from mangrove plant.</title>
        <authorList>
            <person name="Wang R."/>
        </authorList>
    </citation>
    <scope>NUCLEOTIDE SEQUENCE [LARGE SCALE GENOMIC DNA]</scope>
    <source>
        <strain evidence="3">H14(2018)</strain>
    </source>
</reference>
<protein>
    <submittedName>
        <fullName evidence="2">Uncharacterized protein</fullName>
    </submittedName>
</protein>
<sequence length="90" mass="9363">MGHLKVSNRKIEQVTRGAVRSPGSARPGSGSIMNLAVFGVRFVAVNFMIDGAGRVRVVRSVPVWAVVFGSGVVGGTRGWNRGRVGGVVTG</sequence>
<dbReference type="AlphaFoldDB" id="A0A6N3JYD2"/>
<dbReference type="EMBL" id="CP031263">
    <property type="protein sequence ID" value="AXH90805.1"/>
    <property type="molecule type" value="Genomic_DNA"/>
</dbReference>
<evidence type="ECO:0000313" key="2">
    <source>
        <dbReference type="EMBL" id="AXH90805.1"/>
    </source>
</evidence>
<evidence type="ECO:0000256" key="1">
    <source>
        <dbReference type="SAM" id="MobiDB-lite"/>
    </source>
</evidence>
<feature type="region of interest" description="Disordered" evidence="1">
    <location>
        <begin position="1"/>
        <end position="28"/>
    </location>
</feature>
<name>A0A6N3JYD2_9ACTN</name>
<organism evidence="2 3">
    <name type="scientific">Micromonospora aurantiaca</name>
    <name type="common">nom. illeg.</name>
    <dbReference type="NCBI Taxonomy" id="47850"/>
    <lineage>
        <taxon>Bacteria</taxon>
        <taxon>Bacillati</taxon>
        <taxon>Actinomycetota</taxon>
        <taxon>Actinomycetes</taxon>
        <taxon>Micromonosporales</taxon>
        <taxon>Micromonosporaceae</taxon>
        <taxon>Micromonospora</taxon>
    </lineage>
</organism>
<dbReference type="RefSeq" id="WP_114919516.1">
    <property type="nucleotide sequence ID" value="NZ_CP031263.1"/>
</dbReference>
<proteinExistence type="predicted"/>
<gene>
    <name evidence="2" type="ORF">DVH21_13175</name>
</gene>
<evidence type="ECO:0000313" key="3">
    <source>
        <dbReference type="Proteomes" id="UP000253958"/>
    </source>
</evidence>
<reference evidence="2 3" key="1">
    <citation type="submission" date="2018-07" db="EMBL/GenBank/DDBJ databases">
        <authorList>
            <person name="Ye Y."/>
        </authorList>
    </citation>
    <scope>NUCLEOTIDE SEQUENCE [LARGE SCALE GENOMIC DNA]</scope>
    <source>
        <strain evidence="3">H14(2018)</strain>
    </source>
</reference>